<keyword evidence="3" id="KW-1185">Reference proteome</keyword>
<evidence type="ECO:0000313" key="3">
    <source>
        <dbReference type="Proteomes" id="UP000230066"/>
    </source>
</evidence>
<proteinExistence type="predicted"/>
<evidence type="ECO:0000313" key="2">
    <source>
        <dbReference type="EMBL" id="THD19361.1"/>
    </source>
</evidence>
<protein>
    <recommendedName>
        <fullName evidence="1">Peptidase M13 N-terminal domain-containing protein</fullName>
    </recommendedName>
</protein>
<dbReference type="InterPro" id="IPR008753">
    <property type="entry name" value="Peptidase_M13_N"/>
</dbReference>
<feature type="domain" description="Peptidase M13 N-terminal" evidence="1">
    <location>
        <begin position="2"/>
        <end position="96"/>
    </location>
</feature>
<comment type="caution">
    <text evidence="2">The sequence shown here is derived from an EMBL/GenBank/DDBJ whole genome shotgun (WGS) entry which is preliminary data.</text>
</comment>
<dbReference type="InterPro" id="IPR042089">
    <property type="entry name" value="Peptidase_M13_dom_2"/>
</dbReference>
<dbReference type="Pfam" id="PF05649">
    <property type="entry name" value="Peptidase_M13_N"/>
    <property type="match status" value="1"/>
</dbReference>
<dbReference type="Proteomes" id="UP000230066">
    <property type="component" value="Unassembled WGS sequence"/>
</dbReference>
<dbReference type="GO" id="GO:0006508">
    <property type="term" value="P:proteolysis"/>
    <property type="evidence" value="ECO:0007669"/>
    <property type="project" value="InterPro"/>
</dbReference>
<reference evidence="2" key="1">
    <citation type="submission" date="2019-03" db="EMBL/GenBank/DDBJ databases">
        <title>Improved annotation for the trematode Fasciola hepatica.</title>
        <authorList>
            <person name="Choi Y.-J."/>
            <person name="Martin J."/>
            <person name="Mitreva M."/>
        </authorList>
    </citation>
    <scope>NUCLEOTIDE SEQUENCE [LARGE SCALE GENOMIC DNA]</scope>
</reference>
<dbReference type="EMBL" id="JXXN02006622">
    <property type="protein sequence ID" value="THD19361.1"/>
    <property type="molecule type" value="Genomic_DNA"/>
</dbReference>
<gene>
    <name evidence="2" type="ORF">D915_009747</name>
</gene>
<name>A0A4E0R1J8_FASHE</name>
<sequence length="114" mass="13746">MAYRNFMKEYSKMLGVPETNLSAMDYVYMFEREIAMRTDERNDLDSEQEYAVIELAEMQTFCPVLNWKWLLNELFRPFQHAIEDDQLVAIDNKEYIRLRCALFDFYLCDDDGIK</sequence>
<evidence type="ECO:0000259" key="1">
    <source>
        <dbReference type="Pfam" id="PF05649"/>
    </source>
</evidence>
<accession>A0A4E0R1J8</accession>
<dbReference type="AlphaFoldDB" id="A0A4E0R1J8"/>
<organism evidence="2 3">
    <name type="scientific">Fasciola hepatica</name>
    <name type="common">Liver fluke</name>
    <dbReference type="NCBI Taxonomy" id="6192"/>
    <lineage>
        <taxon>Eukaryota</taxon>
        <taxon>Metazoa</taxon>
        <taxon>Spiralia</taxon>
        <taxon>Lophotrochozoa</taxon>
        <taxon>Platyhelminthes</taxon>
        <taxon>Trematoda</taxon>
        <taxon>Digenea</taxon>
        <taxon>Plagiorchiida</taxon>
        <taxon>Echinostomata</taxon>
        <taxon>Echinostomatoidea</taxon>
        <taxon>Fasciolidae</taxon>
        <taxon>Fasciola</taxon>
    </lineage>
</organism>
<dbReference type="Gene3D" id="1.10.1380.10">
    <property type="entry name" value="Neutral endopeptidase , domain2"/>
    <property type="match status" value="1"/>
</dbReference>